<evidence type="ECO:0000313" key="5">
    <source>
        <dbReference type="Proteomes" id="UP001337655"/>
    </source>
</evidence>
<feature type="region of interest" description="Disordered" evidence="2">
    <location>
        <begin position="290"/>
        <end position="323"/>
    </location>
</feature>
<gene>
    <name evidence="4" type="ORF">LTR77_002795</name>
</gene>
<dbReference type="InterPro" id="IPR002925">
    <property type="entry name" value="Dienelactn_hydro"/>
</dbReference>
<evidence type="ECO:0000313" key="4">
    <source>
        <dbReference type="EMBL" id="KAK5172675.1"/>
    </source>
</evidence>
<evidence type="ECO:0000256" key="2">
    <source>
        <dbReference type="SAM" id="MobiDB-lite"/>
    </source>
</evidence>
<dbReference type="PANTHER" id="PTHR22946">
    <property type="entry name" value="DIENELACTONE HYDROLASE DOMAIN-CONTAINING PROTEIN-RELATED"/>
    <property type="match status" value="1"/>
</dbReference>
<dbReference type="SUPFAM" id="SSF53474">
    <property type="entry name" value="alpha/beta-Hydrolases"/>
    <property type="match status" value="1"/>
</dbReference>
<keyword evidence="5" id="KW-1185">Reference proteome</keyword>
<evidence type="ECO:0000256" key="1">
    <source>
        <dbReference type="ARBA" id="ARBA00022801"/>
    </source>
</evidence>
<dbReference type="Proteomes" id="UP001337655">
    <property type="component" value="Unassembled WGS sequence"/>
</dbReference>
<dbReference type="InterPro" id="IPR050261">
    <property type="entry name" value="FrsA_esterase"/>
</dbReference>
<organism evidence="4 5">
    <name type="scientific">Saxophila tyrrhenica</name>
    <dbReference type="NCBI Taxonomy" id="1690608"/>
    <lineage>
        <taxon>Eukaryota</taxon>
        <taxon>Fungi</taxon>
        <taxon>Dikarya</taxon>
        <taxon>Ascomycota</taxon>
        <taxon>Pezizomycotina</taxon>
        <taxon>Dothideomycetes</taxon>
        <taxon>Dothideomycetidae</taxon>
        <taxon>Mycosphaerellales</taxon>
        <taxon>Extremaceae</taxon>
        <taxon>Saxophila</taxon>
    </lineage>
</organism>
<feature type="region of interest" description="Disordered" evidence="2">
    <location>
        <begin position="23"/>
        <end position="45"/>
    </location>
</feature>
<dbReference type="Pfam" id="PF01738">
    <property type="entry name" value="DLH"/>
    <property type="match status" value="1"/>
</dbReference>
<feature type="compositionally biased region" description="Basic and acidic residues" evidence="2">
    <location>
        <begin position="301"/>
        <end position="315"/>
    </location>
</feature>
<sequence>MSSWSRLFQQFERNLRQNLSNMTSSLSARSPTPARPERAAPGDAEELKHAPGFQDLAKESNKQICNVKALEIKVSSSDTVKAVAGFLHTPQNYRREQAEGREKTAAILLSGAGGGVVGPSSIYLSIADKLASLRKGIPVLRLDYRYPARNKYCVPDVLAAMNYLENGFAVSRFVLVGWSFGSAPVLTVGAQDDRVVGCATVAGQTAETEGMQQVARRNIPTLLLHGTSDRTLSPSCSESLREKYRRATQGGHCELQLFDGDDHALSKNALKAEERLCDFIMAQAGEEIGAAEQESVVQKPLLDDRQRRAQMEKGGDLQGESIE</sequence>
<feature type="domain" description="Dienelactone hydrolase" evidence="3">
    <location>
        <begin position="151"/>
        <end position="267"/>
    </location>
</feature>
<reference evidence="4 5" key="1">
    <citation type="submission" date="2023-08" db="EMBL/GenBank/DDBJ databases">
        <title>Black Yeasts Isolated from many extreme environments.</title>
        <authorList>
            <person name="Coleine C."/>
            <person name="Stajich J.E."/>
            <person name="Selbmann L."/>
        </authorList>
    </citation>
    <scope>NUCLEOTIDE SEQUENCE [LARGE SCALE GENOMIC DNA]</scope>
    <source>
        <strain evidence="4 5">CCFEE 5935</strain>
    </source>
</reference>
<dbReference type="AlphaFoldDB" id="A0AAV9PGG2"/>
<comment type="caution">
    <text evidence="4">The sequence shown here is derived from an EMBL/GenBank/DDBJ whole genome shotgun (WGS) entry which is preliminary data.</text>
</comment>
<dbReference type="Gene3D" id="3.40.50.1820">
    <property type="entry name" value="alpha/beta hydrolase"/>
    <property type="match status" value="1"/>
</dbReference>
<dbReference type="InterPro" id="IPR029058">
    <property type="entry name" value="AB_hydrolase_fold"/>
</dbReference>
<dbReference type="GeneID" id="89924142"/>
<accession>A0AAV9PGG2</accession>
<name>A0AAV9PGG2_9PEZI</name>
<dbReference type="RefSeq" id="XP_064661393.1">
    <property type="nucleotide sequence ID" value="XM_064800054.1"/>
</dbReference>
<proteinExistence type="predicted"/>
<dbReference type="EMBL" id="JAVRRT010000004">
    <property type="protein sequence ID" value="KAK5172675.1"/>
    <property type="molecule type" value="Genomic_DNA"/>
</dbReference>
<feature type="compositionally biased region" description="Basic and acidic residues" evidence="2">
    <location>
        <begin position="35"/>
        <end position="45"/>
    </location>
</feature>
<keyword evidence="1" id="KW-0378">Hydrolase</keyword>
<evidence type="ECO:0000259" key="3">
    <source>
        <dbReference type="Pfam" id="PF01738"/>
    </source>
</evidence>
<dbReference type="GO" id="GO:0016788">
    <property type="term" value="F:hydrolase activity, acting on ester bonds"/>
    <property type="evidence" value="ECO:0007669"/>
    <property type="project" value="UniProtKB-ARBA"/>
</dbReference>
<dbReference type="PANTHER" id="PTHR22946:SF9">
    <property type="entry name" value="POLYKETIDE TRANSFERASE AF380"/>
    <property type="match status" value="1"/>
</dbReference>
<protein>
    <recommendedName>
        <fullName evidence="3">Dienelactone hydrolase domain-containing protein</fullName>
    </recommendedName>
</protein>